<proteinExistence type="predicted"/>
<feature type="compositionally biased region" description="Basic and acidic residues" evidence="1">
    <location>
        <begin position="790"/>
        <end position="801"/>
    </location>
</feature>
<feature type="region of interest" description="Disordered" evidence="1">
    <location>
        <begin position="789"/>
        <end position="835"/>
    </location>
</feature>
<dbReference type="PANTHER" id="PTHR31138:SF1">
    <property type="entry name" value="PDZ DOMAIN-CONTAINING PROTEIN"/>
    <property type="match status" value="1"/>
</dbReference>
<evidence type="ECO:0000313" key="4">
    <source>
        <dbReference type="Proteomes" id="UP000279236"/>
    </source>
</evidence>
<keyword evidence="4" id="KW-1185">Reference proteome</keyword>
<evidence type="ECO:0000259" key="2">
    <source>
        <dbReference type="Pfam" id="PF19343"/>
    </source>
</evidence>
<dbReference type="OrthoDB" id="5407957at2759"/>
<evidence type="ECO:0000256" key="1">
    <source>
        <dbReference type="SAM" id="MobiDB-lite"/>
    </source>
</evidence>
<dbReference type="AlphaFoldDB" id="A0A427XIF8"/>
<comment type="caution">
    <text evidence="3">The sequence shown here is derived from an EMBL/GenBank/DDBJ whole genome shotgun (WGS) entry which is preliminary data.</text>
</comment>
<reference evidence="3 4" key="1">
    <citation type="submission" date="2018-11" db="EMBL/GenBank/DDBJ databases">
        <title>Genome sequence of Apiotrichum porosum DSM 27194.</title>
        <authorList>
            <person name="Aliyu H."/>
            <person name="Gorte O."/>
            <person name="Ochsenreither K."/>
        </authorList>
    </citation>
    <scope>NUCLEOTIDE SEQUENCE [LARGE SCALE GENOMIC DNA]</scope>
    <source>
        <strain evidence="3 4">DSM 27194</strain>
    </source>
</reference>
<dbReference type="STRING" id="105984.A0A427XIF8"/>
<feature type="domain" description="HAM1-like N-terminal" evidence="2">
    <location>
        <begin position="334"/>
        <end position="664"/>
    </location>
</feature>
<dbReference type="RefSeq" id="XP_028473797.1">
    <property type="nucleotide sequence ID" value="XM_028618119.1"/>
</dbReference>
<feature type="domain" description="HAM1-like N-terminal" evidence="2">
    <location>
        <begin position="60"/>
        <end position="234"/>
    </location>
</feature>
<protein>
    <recommendedName>
        <fullName evidence="2">HAM1-like N-terminal domain-containing protein</fullName>
    </recommendedName>
</protein>
<dbReference type="Proteomes" id="UP000279236">
    <property type="component" value="Unassembled WGS sequence"/>
</dbReference>
<organism evidence="3 4">
    <name type="scientific">Apiotrichum porosum</name>
    <dbReference type="NCBI Taxonomy" id="105984"/>
    <lineage>
        <taxon>Eukaryota</taxon>
        <taxon>Fungi</taxon>
        <taxon>Dikarya</taxon>
        <taxon>Basidiomycota</taxon>
        <taxon>Agaricomycotina</taxon>
        <taxon>Tremellomycetes</taxon>
        <taxon>Trichosporonales</taxon>
        <taxon>Trichosporonaceae</taxon>
        <taxon>Apiotrichum</taxon>
    </lineage>
</organism>
<evidence type="ECO:0000313" key="3">
    <source>
        <dbReference type="EMBL" id="RSH78650.1"/>
    </source>
</evidence>
<gene>
    <name evidence="3" type="ORF">EHS24_002379</name>
</gene>
<dbReference type="EMBL" id="RSCE01000012">
    <property type="protein sequence ID" value="RSH78650.1"/>
    <property type="molecule type" value="Genomic_DNA"/>
</dbReference>
<name>A0A427XIF8_9TREE</name>
<feature type="compositionally biased region" description="Basic and acidic residues" evidence="1">
    <location>
        <begin position="808"/>
        <end position="817"/>
    </location>
</feature>
<dbReference type="InterPro" id="IPR045967">
    <property type="entry name" value="HAM1-like_N"/>
</dbReference>
<sequence>MSPTTTTTDTPRLLPTYLHTHQYVLTLLPTPAHEAVRTHKEVSDSPSSGAVSYVVGVDDAGAIKADVERNLKLWSAQEALRNGRLPSNSQLDSVLGFVSKHLVAPKSMSLSADTLTAISSARRLVETIRMVIKVKNADELIQDTTWMAFVESSSSYRIRSSRAPTPKERPVEAHNIDKDLDALVNGAARDYGEREGELTKAARNIRTLGMILITNPEVRQAMSDLVKLGREMVTGKPSDEELDTDEDTVDLVLEVGADGVPQAVPVNSGEPASAVPQDPPDTPIDENPTFNMPGSFLPAWDEEGSDTEEDWADAQSDPGRETRQQAKFHELVSSAVTSLQGQEGYVESMTWLLDTFEVYEAEMLAIKRGEDPDDLGISHGALGPATRRILANLITLAERFARGKSVEPVQQSILTIYTDILSSHELRSMSREVDAFIRRVLVEPGYVQTAECVARGIELRTRTQALLSNELYGAHWSALTSGVLGWLGWTMDTPRGAQVVTPFYDDPLTRRLDKDWQRLVKSIMQDSRGHLMFKRQLWSDIGGMIGPALGGLGYIPVPRLELANPTVELVLENVYLSVSNLVPSIITVEEDIAYKWSPFDSMDASCAAANHWKLRIHVQQVQADVKNVPFSLLWKKGIRYADTGLVDITLARNGLSIVLDVEIDRREDYPSVLVVHNVDVSVDELEFTFRNTRRDWLFRLLFATVAVPALKHLICTKLEAKLKERLAQLDVHLVDVRDRLKAASKDIDARRKEGEATPGTSGTLLRVLSDKMKEIRQAKKLHAPVFAGEKGARDAVQKADNEAAAGRSPEKQPHVVEPEPASDVEEPGGPPRRKKFKISSRLEDTLLPTTTPNADESWVYRRWRAEEAARLSGRASAEMEATTNVVAATATGLRLGSPRPWRSPVFTFQ</sequence>
<dbReference type="PANTHER" id="PTHR31138">
    <property type="entry name" value="CHROMOSOME 19, WHOLE GENOME SHOTGUN SEQUENCE"/>
    <property type="match status" value="1"/>
</dbReference>
<accession>A0A427XIF8</accession>
<dbReference type="Pfam" id="PF19343">
    <property type="entry name" value="HAM1_N"/>
    <property type="match status" value="2"/>
</dbReference>
<feature type="region of interest" description="Disordered" evidence="1">
    <location>
        <begin position="262"/>
        <end position="281"/>
    </location>
</feature>
<dbReference type="GeneID" id="39586922"/>